<dbReference type="PROSITE" id="PS00211">
    <property type="entry name" value="ABC_TRANSPORTER_1"/>
    <property type="match status" value="1"/>
</dbReference>
<dbReference type="InterPro" id="IPR011527">
    <property type="entry name" value="ABC1_TM_dom"/>
</dbReference>
<dbReference type="PANTHER" id="PTHR11384">
    <property type="entry name" value="ATP-BINDING CASSETTE, SUB-FAMILY D MEMBER"/>
    <property type="match status" value="1"/>
</dbReference>
<proteinExistence type="inferred from homology"/>
<gene>
    <name evidence="9" type="ORF">Sangu_2594300</name>
</gene>
<accession>A0AAW2J5I8</accession>
<evidence type="ECO:0000256" key="2">
    <source>
        <dbReference type="ARBA" id="ARBA00022448"/>
    </source>
</evidence>
<dbReference type="GO" id="GO:0016887">
    <property type="term" value="F:ATP hydrolysis activity"/>
    <property type="evidence" value="ECO:0007669"/>
    <property type="project" value="InterPro"/>
</dbReference>
<comment type="similarity">
    <text evidence="1">Belongs to the ABC transporter superfamily. ABCD family. Peroxisomal fatty acyl CoA transporter (TC 3.A.1.203) subfamily.</text>
</comment>
<keyword evidence="3" id="KW-0812">Transmembrane</keyword>
<dbReference type="InterPro" id="IPR050835">
    <property type="entry name" value="ABC_transporter_sub-D"/>
</dbReference>
<dbReference type="InterPro" id="IPR017871">
    <property type="entry name" value="ABC_transporter-like_CS"/>
</dbReference>
<dbReference type="GO" id="GO:0007031">
    <property type="term" value="P:peroxisome organization"/>
    <property type="evidence" value="ECO:0007669"/>
    <property type="project" value="TreeGrafter"/>
</dbReference>
<dbReference type="AlphaFoldDB" id="A0AAW2J5I8"/>
<dbReference type="SUPFAM" id="SSF90123">
    <property type="entry name" value="ABC transporter transmembrane region"/>
    <property type="match status" value="1"/>
</dbReference>
<dbReference type="Pfam" id="PF13266">
    <property type="entry name" value="DUF4057"/>
    <property type="match status" value="1"/>
</dbReference>
<dbReference type="GO" id="GO:0005524">
    <property type="term" value="F:ATP binding"/>
    <property type="evidence" value="ECO:0007669"/>
    <property type="project" value="InterPro"/>
</dbReference>
<dbReference type="EMBL" id="JACGWK010001377">
    <property type="protein sequence ID" value="KAL0289964.1"/>
    <property type="molecule type" value="Genomic_DNA"/>
</dbReference>
<dbReference type="GO" id="GO:0005778">
    <property type="term" value="C:peroxisomal membrane"/>
    <property type="evidence" value="ECO:0007669"/>
    <property type="project" value="TreeGrafter"/>
</dbReference>
<dbReference type="GO" id="GO:0015910">
    <property type="term" value="P:long-chain fatty acid import into peroxisome"/>
    <property type="evidence" value="ECO:0007669"/>
    <property type="project" value="TreeGrafter"/>
</dbReference>
<dbReference type="GO" id="GO:0006635">
    <property type="term" value="P:fatty acid beta-oxidation"/>
    <property type="evidence" value="ECO:0007669"/>
    <property type="project" value="TreeGrafter"/>
</dbReference>
<feature type="region of interest" description="Disordered" evidence="6">
    <location>
        <begin position="763"/>
        <end position="782"/>
    </location>
</feature>
<evidence type="ECO:0000256" key="4">
    <source>
        <dbReference type="ARBA" id="ARBA00022989"/>
    </source>
</evidence>
<dbReference type="Gene3D" id="3.40.50.300">
    <property type="entry name" value="P-loop containing nucleotide triphosphate hydrolases"/>
    <property type="match status" value="1"/>
</dbReference>
<name>A0AAW2J5I8_9LAMI</name>
<sequence length="986" mass="109845">MPSLQLLQLTERGRGLLASRRNLTALLALGWRIRLTKHLLKNYLRRNAYYKVFHMSRVKVDADQRLTQDLEKLTTDLSGLVTGMVKPTVDILWFTWRMKLLTGRRGVAILYAYMLLGLGFLRVVTPDFGDLTSREQQLEGTFRYMHERLRAHAESVAFFGGGAREREMIESRFRALCNHSMLLLKKKWLFGIIDDFITKQLPHNVTWGLSLLYAMEHEGDRALTSTQGELAHALRYLASVVSQSFLAFGDILELHRKFLELSGGINRIFELEELLEAAQHGHHDDSSLHSTQTQSLSDDIISFSNVDIITPTQKLLARRLTCDIVPGKSLLVTGPNGSGKSSIFRVLRGLWPVVSGRLIRPHHQIDSGSACRLFYVPQLPYTCLGTLRDQIIYPLSCDEAEKRVLHLVEEGQESISAKIILDEHLKTILENVKLLYLLEREGGWDTCQNWEDILSLGEQQRLGMARLFFHKPQFGILDECTNATSVDVEEHLYRIASNLGITVMTSSQRPALIPFHSVELRLIDAVHMLSLSHCLLAVTQPYLSKVTVNFTSYVNLLPFVRARNINLKKSSSRDLFVRCYLPAGGTQDSIKCLKQGTVLFELRLRRSTPFLNGSKLVARAEVPWSDIVGWTNVEIDKWVVMIPEKGCMYDDVKPPAVQIAVRVQEFGEVSDLNRLKRDASRIQQIHLIAIPIHNLLTWSEAPPTGSSASANVSRSGARSNQPSGGVGKVLFGGQITDEEAESLNRRKPCSGYKLKEMTGSKIFADNGEGDKSESGISDGNVNNRTSVRMVQQAANGISQISFSTEDKVSPKKPTTLPEVAKQRELSGTLESDSESRTKKQLSDAKSKELSGSDIFGPPPEIPRRSLAAARNLEIKENKDMGEPAPRAVRTSVKVSNPAGGQSNIFFGDEPEVKTTKKIHNQKFAELTGNNIFKGDAPPGSAEKPLSVAKLREMSGNDIFADGKVESRDYFGGVRKPPGGESSIALV</sequence>
<dbReference type="GO" id="GO:0005324">
    <property type="term" value="F:long-chain fatty acid transmembrane transporter activity"/>
    <property type="evidence" value="ECO:0007669"/>
    <property type="project" value="TreeGrafter"/>
</dbReference>
<dbReference type="PROSITE" id="PS50893">
    <property type="entry name" value="ABC_TRANSPORTER_2"/>
    <property type="match status" value="1"/>
</dbReference>
<reference evidence="9" key="2">
    <citation type="journal article" date="2024" name="Plant">
        <title>Genomic evolution and insights into agronomic trait innovations of Sesamum species.</title>
        <authorList>
            <person name="Miao H."/>
            <person name="Wang L."/>
            <person name="Qu L."/>
            <person name="Liu H."/>
            <person name="Sun Y."/>
            <person name="Le M."/>
            <person name="Wang Q."/>
            <person name="Wei S."/>
            <person name="Zheng Y."/>
            <person name="Lin W."/>
            <person name="Duan Y."/>
            <person name="Cao H."/>
            <person name="Xiong S."/>
            <person name="Wang X."/>
            <person name="Wei L."/>
            <person name="Li C."/>
            <person name="Ma Q."/>
            <person name="Ju M."/>
            <person name="Zhao R."/>
            <person name="Li G."/>
            <person name="Mu C."/>
            <person name="Tian Q."/>
            <person name="Mei H."/>
            <person name="Zhang T."/>
            <person name="Gao T."/>
            <person name="Zhang H."/>
        </authorList>
    </citation>
    <scope>NUCLEOTIDE SEQUENCE</scope>
    <source>
        <strain evidence="9">G01</strain>
    </source>
</reference>
<dbReference type="SUPFAM" id="SSF52540">
    <property type="entry name" value="P-loop containing nucleoside triphosphate hydrolases"/>
    <property type="match status" value="1"/>
</dbReference>
<dbReference type="Pfam" id="PF06472">
    <property type="entry name" value="ABC_membrane_2"/>
    <property type="match status" value="1"/>
</dbReference>
<dbReference type="InterPro" id="IPR036640">
    <property type="entry name" value="ABC1_TM_sf"/>
</dbReference>
<dbReference type="CDD" id="cd03223">
    <property type="entry name" value="ABCD_peroxisomal_ALDP"/>
    <property type="match status" value="1"/>
</dbReference>
<evidence type="ECO:0000256" key="1">
    <source>
        <dbReference type="ARBA" id="ARBA00008575"/>
    </source>
</evidence>
<comment type="caution">
    <text evidence="9">The sequence shown here is derived from an EMBL/GenBank/DDBJ whole genome shotgun (WGS) entry which is preliminary data.</text>
</comment>
<evidence type="ECO:0000259" key="8">
    <source>
        <dbReference type="PROSITE" id="PS50929"/>
    </source>
</evidence>
<feature type="domain" description="ABC transmembrane type-1" evidence="8">
    <location>
        <begin position="20"/>
        <end position="198"/>
    </location>
</feature>
<evidence type="ECO:0000256" key="3">
    <source>
        <dbReference type="ARBA" id="ARBA00022692"/>
    </source>
</evidence>
<dbReference type="InterPro" id="IPR003439">
    <property type="entry name" value="ABC_transporter-like_ATP-bd"/>
</dbReference>
<dbReference type="PANTHER" id="PTHR11384:SF56">
    <property type="entry name" value="ABC TRANSPORTER D FAMILY MEMBER 1"/>
    <property type="match status" value="1"/>
</dbReference>
<dbReference type="InterPro" id="IPR027417">
    <property type="entry name" value="P-loop_NTPase"/>
</dbReference>
<feature type="region of interest" description="Disordered" evidence="6">
    <location>
        <begin position="801"/>
        <end position="864"/>
    </location>
</feature>
<evidence type="ECO:0000313" key="9">
    <source>
        <dbReference type="EMBL" id="KAL0289964.1"/>
    </source>
</evidence>
<dbReference type="PROSITE" id="PS50929">
    <property type="entry name" value="ABC_TM1F"/>
    <property type="match status" value="1"/>
</dbReference>
<reference evidence="9" key="1">
    <citation type="submission" date="2020-06" db="EMBL/GenBank/DDBJ databases">
        <authorList>
            <person name="Li T."/>
            <person name="Hu X."/>
            <person name="Zhang T."/>
            <person name="Song X."/>
            <person name="Zhang H."/>
            <person name="Dai N."/>
            <person name="Sheng W."/>
            <person name="Hou X."/>
            <person name="Wei L."/>
        </authorList>
    </citation>
    <scope>NUCLEOTIDE SEQUENCE</scope>
    <source>
        <strain evidence="9">G01</strain>
        <tissue evidence="9">Leaf</tissue>
    </source>
</reference>
<feature type="region of interest" description="Disordered" evidence="6">
    <location>
        <begin position="703"/>
        <end position="730"/>
    </location>
</feature>
<evidence type="ECO:0000256" key="6">
    <source>
        <dbReference type="SAM" id="MobiDB-lite"/>
    </source>
</evidence>
<keyword evidence="4" id="KW-1133">Transmembrane helix</keyword>
<dbReference type="GO" id="GO:0140359">
    <property type="term" value="F:ABC-type transporter activity"/>
    <property type="evidence" value="ECO:0007669"/>
    <property type="project" value="InterPro"/>
</dbReference>
<organism evidence="9">
    <name type="scientific">Sesamum angustifolium</name>
    <dbReference type="NCBI Taxonomy" id="2727405"/>
    <lineage>
        <taxon>Eukaryota</taxon>
        <taxon>Viridiplantae</taxon>
        <taxon>Streptophyta</taxon>
        <taxon>Embryophyta</taxon>
        <taxon>Tracheophyta</taxon>
        <taxon>Spermatophyta</taxon>
        <taxon>Magnoliopsida</taxon>
        <taxon>eudicotyledons</taxon>
        <taxon>Gunneridae</taxon>
        <taxon>Pentapetalae</taxon>
        <taxon>asterids</taxon>
        <taxon>lamiids</taxon>
        <taxon>Lamiales</taxon>
        <taxon>Pedaliaceae</taxon>
        <taxon>Sesamum</taxon>
    </lineage>
</organism>
<feature type="compositionally biased region" description="Polar residues" evidence="6">
    <location>
        <begin position="704"/>
        <end position="723"/>
    </location>
</feature>
<dbReference type="GO" id="GO:0042760">
    <property type="term" value="P:very long-chain fatty acid catabolic process"/>
    <property type="evidence" value="ECO:0007669"/>
    <property type="project" value="TreeGrafter"/>
</dbReference>
<feature type="domain" description="ABC transporter" evidence="7">
    <location>
        <begin position="301"/>
        <end position="556"/>
    </location>
</feature>
<feature type="compositionally biased region" description="Basic and acidic residues" evidence="6">
    <location>
        <begin position="833"/>
        <end position="850"/>
    </location>
</feature>
<keyword evidence="2" id="KW-0813">Transport</keyword>
<evidence type="ECO:0000259" key="7">
    <source>
        <dbReference type="PROSITE" id="PS50893"/>
    </source>
</evidence>
<keyword evidence="5" id="KW-0472">Membrane</keyword>
<dbReference type="InterPro" id="IPR025131">
    <property type="entry name" value="DUF4057"/>
</dbReference>
<protein>
    <submittedName>
        <fullName evidence="9">ABC transporter D family member 1</fullName>
    </submittedName>
</protein>
<evidence type="ECO:0000256" key="5">
    <source>
        <dbReference type="ARBA" id="ARBA00023136"/>
    </source>
</evidence>
<dbReference type="Pfam" id="PF00005">
    <property type="entry name" value="ABC_tran"/>
    <property type="match status" value="1"/>
</dbReference>